<gene>
    <name evidence="1" type="ordered locus">CJA_3283</name>
</gene>
<dbReference type="KEGG" id="cja:CJA_3283"/>
<dbReference type="AlphaFoldDB" id="B3PEI1"/>
<accession>B3PEI1</accession>
<organism evidence="1 2">
    <name type="scientific">Cellvibrio japonicus (strain Ueda107)</name>
    <name type="common">Pseudomonas fluorescens subsp. cellulosa</name>
    <dbReference type="NCBI Taxonomy" id="498211"/>
    <lineage>
        <taxon>Bacteria</taxon>
        <taxon>Pseudomonadati</taxon>
        <taxon>Pseudomonadota</taxon>
        <taxon>Gammaproteobacteria</taxon>
        <taxon>Cellvibrionales</taxon>
        <taxon>Cellvibrionaceae</taxon>
        <taxon>Cellvibrio</taxon>
    </lineage>
</organism>
<evidence type="ECO:0000313" key="2">
    <source>
        <dbReference type="Proteomes" id="UP000001036"/>
    </source>
</evidence>
<name>B3PEI1_CELJU</name>
<evidence type="ECO:0000313" key="1">
    <source>
        <dbReference type="EMBL" id="ACE82734.1"/>
    </source>
</evidence>
<dbReference type="Proteomes" id="UP000001036">
    <property type="component" value="Chromosome"/>
</dbReference>
<keyword evidence="2" id="KW-1185">Reference proteome</keyword>
<proteinExistence type="predicted"/>
<dbReference type="EMBL" id="CP000934">
    <property type="protein sequence ID" value="ACE82734.1"/>
    <property type="molecule type" value="Genomic_DNA"/>
</dbReference>
<protein>
    <submittedName>
        <fullName evidence="1">Uncharacterized protein</fullName>
    </submittedName>
</protein>
<sequence>MIANPLARFNTGPFLIAVFLITAYRANYLTIFDKDNKLCLHKRQITVKFLNTSLA</sequence>
<dbReference type="HOGENOM" id="CLU_3023639_0_0_6"/>
<reference evidence="1 2" key="1">
    <citation type="journal article" date="2008" name="J. Bacteriol.">
        <title>Insights into plant cell wall degradation from the genome sequence of the soil bacterium Cellvibrio japonicus.</title>
        <authorList>
            <person name="Deboy R.T."/>
            <person name="Mongodin E.F."/>
            <person name="Fouts D.E."/>
            <person name="Tailford L.E."/>
            <person name="Khouri H."/>
            <person name="Emerson J.B."/>
            <person name="Mohamoud Y."/>
            <person name="Watkins K."/>
            <person name="Henrissat B."/>
            <person name="Gilbert H.J."/>
            <person name="Nelson K.E."/>
        </authorList>
    </citation>
    <scope>NUCLEOTIDE SEQUENCE [LARGE SCALE GENOMIC DNA]</scope>
    <source>
        <strain evidence="1 2">Ueda107</strain>
    </source>
</reference>
<dbReference type="STRING" id="498211.CJA_3283"/>